<name>A0A5C3PJY2_9APHY</name>
<reference evidence="1 2" key="1">
    <citation type="journal article" date="2019" name="Nat. Ecol. Evol.">
        <title>Megaphylogeny resolves global patterns of mushroom evolution.</title>
        <authorList>
            <person name="Varga T."/>
            <person name="Krizsan K."/>
            <person name="Foldi C."/>
            <person name="Dima B."/>
            <person name="Sanchez-Garcia M."/>
            <person name="Sanchez-Ramirez S."/>
            <person name="Szollosi G.J."/>
            <person name="Szarkandi J.G."/>
            <person name="Papp V."/>
            <person name="Albert L."/>
            <person name="Andreopoulos W."/>
            <person name="Angelini C."/>
            <person name="Antonin V."/>
            <person name="Barry K.W."/>
            <person name="Bougher N.L."/>
            <person name="Buchanan P."/>
            <person name="Buyck B."/>
            <person name="Bense V."/>
            <person name="Catcheside P."/>
            <person name="Chovatia M."/>
            <person name="Cooper J."/>
            <person name="Damon W."/>
            <person name="Desjardin D."/>
            <person name="Finy P."/>
            <person name="Geml J."/>
            <person name="Haridas S."/>
            <person name="Hughes K."/>
            <person name="Justo A."/>
            <person name="Karasinski D."/>
            <person name="Kautmanova I."/>
            <person name="Kiss B."/>
            <person name="Kocsube S."/>
            <person name="Kotiranta H."/>
            <person name="LaButti K.M."/>
            <person name="Lechner B.E."/>
            <person name="Liimatainen K."/>
            <person name="Lipzen A."/>
            <person name="Lukacs Z."/>
            <person name="Mihaltcheva S."/>
            <person name="Morgado L.N."/>
            <person name="Niskanen T."/>
            <person name="Noordeloos M.E."/>
            <person name="Ohm R.A."/>
            <person name="Ortiz-Santana B."/>
            <person name="Ovrebo C."/>
            <person name="Racz N."/>
            <person name="Riley R."/>
            <person name="Savchenko A."/>
            <person name="Shiryaev A."/>
            <person name="Soop K."/>
            <person name="Spirin V."/>
            <person name="Szebenyi C."/>
            <person name="Tomsovsky M."/>
            <person name="Tulloss R.E."/>
            <person name="Uehling J."/>
            <person name="Grigoriev I.V."/>
            <person name="Vagvolgyi C."/>
            <person name="Papp T."/>
            <person name="Martin F.M."/>
            <person name="Miettinen O."/>
            <person name="Hibbett D.S."/>
            <person name="Nagy L.G."/>
        </authorList>
    </citation>
    <scope>NUCLEOTIDE SEQUENCE [LARGE SCALE GENOMIC DNA]</scope>
    <source>
        <strain evidence="1 2">HHB13444</strain>
    </source>
</reference>
<sequence>MLVSAVPTQTSNAGRTKMMCKATRPDAEGAVYFITNETAENMIIVATIDADGALASGRGRGRSGLTVCVCVYRLGDDRWHQATQSVLWRPC</sequence>
<dbReference type="EMBL" id="ML211071">
    <property type="protein sequence ID" value="TFK89591.1"/>
    <property type="molecule type" value="Genomic_DNA"/>
</dbReference>
<evidence type="ECO:0000313" key="2">
    <source>
        <dbReference type="Proteomes" id="UP000308197"/>
    </source>
</evidence>
<organism evidence="1 2">
    <name type="scientific">Polyporus arcularius HHB13444</name>
    <dbReference type="NCBI Taxonomy" id="1314778"/>
    <lineage>
        <taxon>Eukaryota</taxon>
        <taxon>Fungi</taxon>
        <taxon>Dikarya</taxon>
        <taxon>Basidiomycota</taxon>
        <taxon>Agaricomycotina</taxon>
        <taxon>Agaricomycetes</taxon>
        <taxon>Polyporales</taxon>
        <taxon>Polyporaceae</taxon>
        <taxon>Polyporus</taxon>
    </lineage>
</organism>
<protein>
    <submittedName>
        <fullName evidence="1">Uncharacterized protein</fullName>
    </submittedName>
</protein>
<dbReference type="AlphaFoldDB" id="A0A5C3PJY2"/>
<gene>
    <name evidence="1" type="ORF">K466DRAFT_19482</name>
</gene>
<dbReference type="InParanoid" id="A0A5C3PJY2"/>
<dbReference type="Proteomes" id="UP000308197">
    <property type="component" value="Unassembled WGS sequence"/>
</dbReference>
<proteinExistence type="predicted"/>
<accession>A0A5C3PJY2</accession>
<evidence type="ECO:0000313" key="1">
    <source>
        <dbReference type="EMBL" id="TFK89591.1"/>
    </source>
</evidence>
<keyword evidence="2" id="KW-1185">Reference proteome</keyword>